<evidence type="ECO:0000256" key="1">
    <source>
        <dbReference type="SAM" id="Coils"/>
    </source>
</evidence>
<dbReference type="EMBL" id="CAMXCT030001624">
    <property type="protein sequence ID" value="CAL4779046.1"/>
    <property type="molecule type" value="Genomic_DNA"/>
</dbReference>
<feature type="region of interest" description="Disordered" evidence="2">
    <location>
        <begin position="720"/>
        <end position="816"/>
    </location>
</feature>
<dbReference type="AlphaFoldDB" id="A0A9P1CHG4"/>
<feature type="coiled-coil region" evidence="1">
    <location>
        <begin position="126"/>
        <end position="160"/>
    </location>
</feature>
<feature type="compositionally biased region" description="Polar residues" evidence="2">
    <location>
        <begin position="440"/>
        <end position="468"/>
    </location>
</feature>
<keyword evidence="5" id="KW-1185">Reference proteome</keyword>
<evidence type="ECO:0000313" key="3">
    <source>
        <dbReference type="EMBL" id="CAI3991734.1"/>
    </source>
</evidence>
<gene>
    <name evidence="3" type="ORF">C1SCF055_LOCUS18617</name>
</gene>
<dbReference type="EMBL" id="CAMXCT010001624">
    <property type="protein sequence ID" value="CAI3991734.1"/>
    <property type="molecule type" value="Genomic_DNA"/>
</dbReference>
<feature type="compositionally biased region" description="Polar residues" evidence="2">
    <location>
        <begin position="780"/>
        <end position="789"/>
    </location>
</feature>
<reference evidence="3" key="1">
    <citation type="submission" date="2022-10" db="EMBL/GenBank/DDBJ databases">
        <authorList>
            <person name="Chen Y."/>
            <person name="Dougan E. K."/>
            <person name="Chan C."/>
            <person name="Rhodes N."/>
            <person name="Thang M."/>
        </authorList>
    </citation>
    <scope>NUCLEOTIDE SEQUENCE</scope>
</reference>
<feature type="compositionally biased region" description="Basic and acidic residues" evidence="2">
    <location>
        <begin position="745"/>
        <end position="767"/>
    </location>
</feature>
<feature type="region of interest" description="Disordered" evidence="2">
    <location>
        <begin position="73"/>
        <end position="98"/>
    </location>
</feature>
<feature type="region of interest" description="Disordered" evidence="2">
    <location>
        <begin position="438"/>
        <end position="483"/>
    </location>
</feature>
<evidence type="ECO:0000256" key="2">
    <source>
        <dbReference type="SAM" id="MobiDB-lite"/>
    </source>
</evidence>
<sequence>MAGSPMRPPEGRAAEEKERDASERRQRRLKRLRAEKDELHSALRESRRRVRQLEAAQLLFSLPEVPRAVELTDLSDLSPASGEELSRNPESKASEEGPPLVAQNLLRWRQLRQILQSHQETLEHEEAMWQQVLQQQEEDAKQLKLRLGEAEEMQHQTEARVQHLMDLMVALLSPGYTQESQQEMVNSRYLAMIEDLDSYCKSMTERISGFQSALEGERGENCCRALQLCDQQRRTTRLHETLCKLQSELFRTRADPLSERARENHIRPEMGIAQEAETMEMAAVAEEPAQLGVDEASQPAEVTGLGDAEDSTDAVPSDPSDRDQPTGDAPSLPLTVPATDDEVLEVLSPKRTVTPRTPTPRAPRAPREQMENLMREILEELCFEHLVVRNSQGYSFGTCTGIQLQLDGGEVVASKDGLVYEPFKDFILKLQEDQRANAPNAPTSYNELNGHSTASMTKVENVETGDSSRSGREPKGPNAGVKRAKGAEFVELSFAELMRATGKEEARERIRKTPLTYIKVIEATSAASKIPHWQPALKFVEAMEGSTRPTKKKEMPEAKLGVNNVAYNALLNRAAELALRWWLSTTVTTLVTRSEKKLMFTIITGYGKSRGAEQRGDVRAAVFEMMKNFNLEPLDLQNRPLSSTATDNGQPGHICVDLGQLAKLDSAAVLQCLISLTLDAWKGMHGMTEHEQVRADGREHLALNLNLDIGASAVEASGASSRQDVAGESLPSQRRNGQAVAKVVPRKESTVKTPRGDLARSKVDKKGNGAMGRTGELSKVLTSMQQHWQHAQEAAPKRVQPPKASHRQWPVDSSPGMPLQRPAAVFSKVPVQLVALLQCPSMVRTLRQHHHSGAERLRLEFGATGPPWNLEGLNPALTQSSCSHSGLRAAMPQRTVTSVLPTRSFAPLPLYPQQVPQAFFSPRGVPPARTAPVPRPVLQEGLQTVPCQAASILRLSPRQATPRPMRENTDGALPVNAWNTPPNGSTLQRPWPNQSLPSGHSTSSAYGAHGVLSLNGLNGLNGQLAQTAVTVKQRAASSSPVRRFVQPPVLQSPVIFGR</sequence>
<comment type="caution">
    <text evidence="3">The sequence shown here is derived from an EMBL/GenBank/DDBJ whole genome shotgun (WGS) entry which is preliminary data.</text>
</comment>
<feature type="region of interest" description="Disordered" evidence="2">
    <location>
        <begin position="294"/>
        <end position="368"/>
    </location>
</feature>
<name>A0A9P1CHG4_9DINO</name>
<feature type="compositionally biased region" description="Basic and acidic residues" evidence="2">
    <location>
        <begin position="9"/>
        <end position="24"/>
    </location>
</feature>
<reference evidence="4 5" key="2">
    <citation type="submission" date="2024-05" db="EMBL/GenBank/DDBJ databases">
        <authorList>
            <person name="Chen Y."/>
            <person name="Shah S."/>
            <person name="Dougan E. K."/>
            <person name="Thang M."/>
            <person name="Chan C."/>
        </authorList>
    </citation>
    <scope>NUCLEOTIDE SEQUENCE [LARGE SCALE GENOMIC DNA]</scope>
</reference>
<keyword evidence="1" id="KW-0175">Coiled coil</keyword>
<organism evidence="3">
    <name type="scientific">Cladocopium goreaui</name>
    <dbReference type="NCBI Taxonomy" id="2562237"/>
    <lineage>
        <taxon>Eukaryota</taxon>
        <taxon>Sar</taxon>
        <taxon>Alveolata</taxon>
        <taxon>Dinophyceae</taxon>
        <taxon>Suessiales</taxon>
        <taxon>Symbiodiniaceae</taxon>
        <taxon>Cladocopium</taxon>
    </lineage>
</organism>
<dbReference type="OrthoDB" id="10679393at2759"/>
<feature type="compositionally biased region" description="Basic and acidic residues" evidence="2">
    <location>
        <begin position="84"/>
        <end position="95"/>
    </location>
</feature>
<evidence type="ECO:0000313" key="4">
    <source>
        <dbReference type="EMBL" id="CAL4779046.1"/>
    </source>
</evidence>
<feature type="region of interest" description="Disordered" evidence="2">
    <location>
        <begin position="982"/>
        <end position="1002"/>
    </location>
</feature>
<dbReference type="Proteomes" id="UP001152797">
    <property type="component" value="Unassembled WGS sequence"/>
</dbReference>
<feature type="region of interest" description="Disordered" evidence="2">
    <location>
        <begin position="1"/>
        <end position="40"/>
    </location>
</feature>
<dbReference type="EMBL" id="CAMXCT020001624">
    <property type="protein sequence ID" value="CAL1145109.1"/>
    <property type="molecule type" value="Genomic_DNA"/>
</dbReference>
<protein>
    <submittedName>
        <fullName evidence="3">Uncharacterized protein</fullName>
    </submittedName>
</protein>
<evidence type="ECO:0000313" key="5">
    <source>
        <dbReference type="Proteomes" id="UP001152797"/>
    </source>
</evidence>
<accession>A0A9P1CHG4</accession>
<proteinExistence type="predicted"/>